<proteinExistence type="inferred from homology"/>
<feature type="domain" description="Type I restriction modification DNA specificity" evidence="4">
    <location>
        <begin position="220"/>
        <end position="402"/>
    </location>
</feature>
<dbReference type="Pfam" id="PF01420">
    <property type="entry name" value="Methylase_S"/>
    <property type="match status" value="2"/>
</dbReference>
<keyword evidence="6" id="KW-1185">Reference proteome</keyword>
<accession>A0A2K2FA82</accession>
<dbReference type="AlphaFoldDB" id="A0A2K2FA82"/>
<reference evidence="5 6" key="1">
    <citation type="submission" date="2017-06" db="EMBL/GenBank/DDBJ databases">
        <title>Investigating the central metabolism of Clostridium thermosuccinogenes.</title>
        <authorList>
            <person name="Koendjbiharie J.G."/>
            <person name="van Kranenburg R."/>
        </authorList>
    </citation>
    <scope>NUCLEOTIDE SEQUENCE [LARGE SCALE GENOMIC DNA]</scope>
    <source>
        <strain evidence="5 6">DSM 5806</strain>
    </source>
</reference>
<dbReference type="Gene3D" id="1.10.287.1120">
    <property type="entry name" value="Bipartite methylase S protein"/>
    <property type="match status" value="1"/>
</dbReference>
<evidence type="ECO:0000313" key="6">
    <source>
        <dbReference type="Proteomes" id="UP000236151"/>
    </source>
</evidence>
<comment type="caution">
    <text evidence="5">The sequence shown here is derived from an EMBL/GenBank/DDBJ whole genome shotgun (WGS) entry which is preliminary data.</text>
</comment>
<sequence>MGREGYKMTEIGEIPQEWELKCLESCVEKIVGGGTPSRENAQYYEGDIPWATVKDLDSKIFKSDTIEHITEDAIKNSATNLINSGNVIIATRMGLGRGFINTVPMAINQDLKAIFPKENIDAKYLLFWYLNQSKTIESMGKGSTVKGIRLEDLKALQVLVPPFVEQQKIADILLTADKQIEQTDTLIEKTKELKKGLMQRLLTKGIGHTEFKDTEIGRIPKDWEVITLGTIGSTYNGLSGKAKEDFGKGKPFITYRNVFENSKIDINGFEYVSIKEGEKQNKVEYGDILFTASSETPEEVGMSSVMLDRVEELYLNSFCFGYRLFNFNVLIPEFAQYLFRGARVRKIMSVLGQGSTRYNISKNEVMKIKIPIPTIEEQIKIAKILSAVDERINQTCAIKQKLSETKKELMQKLLTGAIRVK</sequence>
<dbReference type="InterPro" id="IPR052021">
    <property type="entry name" value="Type-I_RS_S_subunit"/>
</dbReference>
<evidence type="ECO:0000256" key="1">
    <source>
        <dbReference type="ARBA" id="ARBA00010923"/>
    </source>
</evidence>
<dbReference type="SUPFAM" id="SSF116734">
    <property type="entry name" value="DNA methylase specificity domain"/>
    <property type="match status" value="2"/>
</dbReference>
<comment type="similarity">
    <text evidence="1">Belongs to the type-I restriction system S methylase family.</text>
</comment>
<dbReference type="PANTHER" id="PTHR30408">
    <property type="entry name" value="TYPE-1 RESTRICTION ENZYME ECOKI SPECIFICITY PROTEIN"/>
    <property type="match status" value="1"/>
</dbReference>
<evidence type="ECO:0000256" key="2">
    <source>
        <dbReference type="ARBA" id="ARBA00022747"/>
    </source>
</evidence>
<dbReference type="Gene3D" id="3.90.220.20">
    <property type="entry name" value="DNA methylase specificity domains"/>
    <property type="match status" value="2"/>
</dbReference>
<dbReference type="EMBL" id="NIOJ01000042">
    <property type="protein sequence ID" value="PNT96958.1"/>
    <property type="molecule type" value="Genomic_DNA"/>
</dbReference>
<dbReference type="KEGG" id="cthd:CDO33_17300"/>
<organism evidence="5 6">
    <name type="scientific">Clostridium thermosuccinogenes</name>
    <dbReference type="NCBI Taxonomy" id="84032"/>
    <lineage>
        <taxon>Bacteria</taxon>
        <taxon>Bacillati</taxon>
        <taxon>Bacillota</taxon>
        <taxon>Clostridia</taxon>
        <taxon>Eubacteriales</taxon>
        <taxon>Clostridiaceae</taxon>
        <taxon>Clostridium</taxon>
    </lineage>
</organism>
<dbReference type="GO" id="GO:0009307">
    <property type="term" value="P:DNA restriction-modification system"/>
    <property type="evidence" value="ECO:0007669"/>
    <property type="project" value="UniProtKB-KW"/>
</dbReference>
<protein>
    <recommendedName>
        <fullName evidence="4">Type I restriction modification DNA specificity domain-containing protein</fullName>
    </recommendedName>
</protein>
<name>A0A2K2FA82_9CLOT</name>
<dbReference type="GO" id="GO:0003677">
    <property type="term" value="F:DNA binding"/>
    <property type="evidence" value="ECO:0007669"/>
    <property type="project" value="UniProtKB-KW"/>
</dbReference>
<dbReference type="PANTHER" id="PTHR30408:SF12">
    <property type="entry name" value="TYPE I RESTRICTION ENZYME MJAVIII SPECIFICITY SUBUNIT"/>
    <property type="match status" value="1"/>
</dbReference>
<dbReference type="InterPro" id="IPR000055">
    <property type="entry name" value="Restrct_endonuc_typeI_TRD"/>
</dbReference>
<dbReference type="InterPro" id="IPR044946">
    <property type="entry name" value="Restrct_endonuc_typeI_TRD_sf"/>
</dbReference>
<evidence type="ECO:0000313" key="5">
    <source>
        <dbReference type="EMBL" id="PNT96958.1"/>
    </source>
</evidence>
<dbReference type="Proteomes" id="UP000236151">
    <property type="component" value="Unassembled WGS sequence"/>
</dbReference>
<keyword evidence="2" id="KW-0680">Restriction system</keyword>
<dbReference type="CDD" id="cd17285">
    <property type="entry name" value="RMtype1_S_Csp16704I_TRD2-CR2_like"/>
    <property type="match status" value="1"/>
</dbReference>
<dbReference type="OrthoDB" id="9811611at2"/>
<dbReference type="RefSeq" id="WP_103082384.1">
    <property type="nucleotide sequence ID" value="NZ_CP021850.1"/>
</dbReference>
<gene>
    <name evidence="5" type="ORF">CDQ84_14120</name>
</gene>
<feature type="domain" description="Type I restriction modification DNA specificity" evidence="4">
    <location>
        <begin position="15"/>
        <end position="188"/>
    </location>
</feature>
<evidence type="ECO:0000259" key="4">
    <source>
        <dbReference type="Pfam" id="PF01420"/>
    </source>
</evidence>
<keyword evidence="3" id="KW-0238">DNA-binding</keyword>
<evidence type="ECO:0000256" key="3">
    <source>
        <dbReference type="ARBA" id="ARBA00023125"/>
    </source>
</evidence>